<dbReference type="RefSeq" id="WP_108311071.1">
    <property type="nucleotide sequence ID" value="NZ_NESN01000001.1"/>
</dbReference>
<accession>A0A315EAR2</accession>
<dbReference type="Pfam" id="PF07876">
    <property type="entry name" value="Dabb"/>
    <property type="match status" value="1"/>
</dbReference>
<reference evidence="2 3" key="1">
    <citation type="submission" date="2017-04" db="EMBL/GenBank/DDBJ databases">
        <title>Unexpected and diverse lifestyles within the genus Limnohabitans.</title>
        <authorList>
            <person name="Kasalicky V."/>
            <person name="Mehrshad M."/>
            <person name="Andrei S.-A."/>
            <person name="Salcher M."/>
            <person name="Kratochvilova H."/>
            <person name="Simek K."/>
            <person name="Ghai R."/>
        </authorList>
    </citation>
    <scope>NUCLEOTIDE SEQUENCE [LARGE SCALE GENOMIC DNA]</scope>
    <source>
        <strain evidence="2 3">II-B4</strain>
    </source>
</reference>
<evidence type="ECO:0000313" key="2">
    <source>
        <dbReference type="EMBL" id="PUE55046.1"/>
    </source>
</evidence>
<dbReference type="OrthoDB" id="9808130at2"/>
<dbReference type="InterPro" id="IPR013097">
    <property type="entry name" value="Dabb"/>
</dbReference>
<protein>
    <submittedName>
        <fullName evidence="2">Stress responsive protein</fullName>
    </submittedName>
</protein>
<dbReference type="EMBL" id="NESN01000001">
    <property type="protein sequence ID" value="PUE55046.1"/>
    <property type="molecule type" value="Genomic_DNA"/>
</dbReference>
<dbReference type="Gene3D" id="3.30.70.100">
    <property type="match status" value="1"/>
</dbReference>
<keyword evidence="3" id="KW-1185">Reference proteome</keyword>
<feature type="domain" description="Stress-response A/B barrel" evidence="1">
    <location>
        <begin position="2"/>
        <end position="98"/>
    </location>
</feature>
<dbReference type="AlphaFoldDB" id="A0A315EAR2"/>
<comment type="caution">
    <text evidence="2">The sequence shown here is derived from an EMBL/GenBank/DDBJ whole genome shotgun (WGS) entry which is preliminary data.</text>
</comment>
<dbReference type="InterPro" id="IPR011008">
    <property type="entry name" value="Dimeric_a/b-barrel"/>
</dbReference>
<dbReference type="SMART" id="SM00886">
    <property type="entry name" value="Dabb"/>
    <property type="match status" value="1"/>
</dbReference>
<evidence type="ECO:0000259" key="1">
    <source>
        <dbReference type="PROSITE" id="PS51502"/>
    </source>
</evidence>
<organism evidence="2 3">
    <name type="scientific">Limnohabitans parvus II-B4</name>
    <dbReference type="NCBI Taxonomy" id="1293052"/>
    <lineage>
        <taxon>Bacteria</taxon>
        <taxon>Pseudomonadati</taxon>
        <taxon>Pseudomonadota</taxon>
        <taxon>Betaproteobacteria</taxon>
        <taxon>Burkholderiales</taxon>
        <taxon>Comamonadaceae</taxon>
        <taxon>Limnohabitans</taxon>
    </lineage>
</organism>
<gene>
    <name evidence="2" type="ORF">B9Z37_00100</name>
</gene>
<dbReference type="Proteomes" id="UP000250790">
    <property type="component" value="Unassembled WGS sequence"/>
</dbReference>
<name>A0A315EAR2_9BURK</name>
<evidence type="ECO:0000313" key="3">
    <source>
        <dbReference type="Proteomes" id="UP000250790"/>
    </source>
</evidence>
<dbReference type="SUPFAM" id="SSF54909">
    <property type="entry name" value="Dimeric alpha+beta barrel"/>
    <property type="match status" value="1"/>
</dbReference>
<dbReference type="PANTHER" id="PTHR37832:SF1">
    <property type="entry name" value="STRESS-RESPONSE A_B BARREL DOMAIN-CONTAINING PROTEIN"/>
    <property type="match status" value="1"/>
</dbReference>
<dbReference type="PROSITE" id="PS51502">
    <property type="entry name" value="S_R_A_B_BARREL"/>
    <property type="match status" value="1"/>
</dbReference>
<sequence length="101" mass="11327">MIRHIVMWNLHDQAEGADKATNLLKAKELLLSCAQVVPGIRTFEVATATPGMDCTNDLVLHMLLDDAQVLAAYQNHPQHVAIKPFMKAVVQERRCMDFNVD</sequence>
<proteinExistence type="predicted"/>
<dbReference type="PANTHER" id="PTHR37832">
    <property type="entry name" value="BLL2683 PROTEIN"/>
    <property type="match status" value="1"/>
</dbReference>